<keyword evidence="3 8" id="KW-0964">Secreted</keyword>
<keyword evidence="8" id="KW-0217">Developmental protein</keyword>
<reference evidence="10" key="1">
    <citation type="submission" date="2015-03" db="EMBL/GenBank/DDBJ databases">
        <title>A transcriptome of Araucaria cunninghamii, an australian fine timber species.</title>
        <authorList>
            <person name="Jing Yi C.J.Y."/>
            <person name="Yin San L.Y.S."/>
            <person name="Abdul Karim S.S."/>
            <person name="Wan Azmi N.N."/>
            <person name="Hercus R.R."/>
            <person name="Croft L.L."/>
        </authorList>
    </citation>
    <scope>NUCLEOTIDE SEQUENCE</scope>
    <source>
        <strain evidence="10">MI0301</strain>
        <tissue evidence="10">Leaf</tissue>
    </source>
</reference>
<comment type="similarity">
    <text evidence="2 8">Belongs to the phytosulfokine family.</text>
</comment>
<evidence type="ECO:0000256" key="1">
    <source>
        <dbReference type="ARBA" id="ARBA00004613"/>
    </source>
</evidence>
<comment type="PTM">
    <text evidence="8">PSK-alpha is produced by endopeptidase digestion. PSK-beta is produced from PSK-alpha by exopeptidase digestion.</text>
</comment>
<comment type="subcellular location">
    <subcellularLocation>
        <location evidence="1 8">Secreted</location>
    </subcellularLocation>
</comment>
<comment type="PTM">
    <text evidence="8">Sulfation is important for activity and for the binding to a putative membrane receptor.</text>
</comment>
<keyword evidence="4 8" id="KW-0765">Sulfation</keyword>
<dbReference type="EMBL" id="GCKF01026397">
    <property type="protein sequence ID" value="JAG98332.1"/>
    <property type="molecule type" value="Transcribed_RNA"/>
</dbReference>
<dbReference type="GO" id="GO:0008083">
    <property type="term" value="F:growth factor activity"/>
    <property type="evidence" value="ECO:0007669"/>
    <property type="project" value="UniProtKB-UniRule"/>
</dbReference>
<evidence type="ECO:0000256" key="7">
    <source>
        <dbReference type="ARBA" id="ARBA00023030"/>
    </source>
</evidence>
<dbReference type="InterPro" id="IPR009438">
    <property type="entry name" value="Phytosulfokine"/>
</dbReference>
<dbReference type="Pfam" id="PF06404">
    <property type="entry name" value="PSK"/>
    <property type="match status" value="1"/>
</dbReference>
<feature type="region of interest" description="Disordered" evidence="9">
    <location>
        <begin position="28"/>
        <end position="49"/>
    </location>
</feature>
<protein>
    <recommendedName>
        <fullName evidence="8">Phytosulfokine</fullName>
    </recommendedName>
    <component>
        <recommendedName>
            <fullName evidence="8">Phytosulfokine-alpha</fullName>
            <shortName evidence="8">PSK-alpha</shortName>
            <shortName evidence="8">Phytosulfokine-a</shortName>
        </recommendedName>
    </component>
    <component>
        <recommendedName>
            <fullName evidence="8">Phytosulfokine-beta</fullName>
            <shortName evidence="8">PSK-beta</shortName>
            <shortName evidence="8">Phytosulfokine-b</shortName>
        </recommendedName>
    </component>
</protein>
<feature type="chain" id="PRO_5031607260" description="Phytosulfokine" evidence="8">
    <location>
        <begin position="25"/>
        <end position="101"/>
    </location>
</feature>
<dbReference type="PANTHER" id="PTHR33285:SF55">
    <property type="entry name" value="PHYTOSULFOKINES 3"/>
    <property type="match status" value="1"/>
</dbReference>
<dbReference type="PANTHER" id="PTHR33285">
    <property type="entry name" value="PHYTOSULFOKINES 3"/>
    <property type="match status" value="1"/>
</dbReference>
<evidence type="ECO:0000256" key="6">
    <source>
        <dbReference type="ARBA" id="ARBA00022782"/>
    </source>
</evidence>
<dbReference type="GO" id="GO:0008283">
    <property type="term" value="P:cell population proliferation"/>
    <property type="evidence" value="ECO:0007669"/>
    <property type="project" value="UniProtKB-UniRule"/>
</dbReference>
<evidence type="ECO:0000256" key="5">
    <source>
        <dbReference type="ARBA" id="ARBA00022729"/>
    </source>
</evidence>
<evidence type="ECO:0000256" key="3">
    <source>
        <dbReference type="ARBA" id="ARBA00022525"/>
    </source>
</evidence>
<evidence type="ECO:0000313" key="10">
    <source>
        <dbReference type="EMBL" id="JAG98332.1"/>
    </source>
</evidence>
<keyword evidence="6 8" id="KW-0221">Differentiation</keyword>
<evidence type="ECO:0000256" key="8">
    <source>
        <dbReference type="RuleBase" id="RU368031"/>
    </source>
</evidence>
<keyword evidence="7 8" id="KW-0339">Growth factor</keyword>
<organism evidence="10">
    <name type="scientific">Araucaria cunninghamii</name>
    <name type="common">Hoop pine</name>
    <name type="synonym">Moreton Bay pine</name>
    <dbReference type="NCBI Taxonomy" id="56994"/>
    <lineage>
        <taxon>Eukaryota</taxon>
        <taxon>Viridiplantae</taxon>
        <taxon>Streptophyta</taxon>
        <taxon>Embryophyta</taxon>
        <taxon>Tracheophyta</taxon>
        <taxon>Spermatophyta</taxon>
        <taxon>Pinopsida</taxon>
        <taxon>Pinidae</taxon>
        <taxon>Conifers II</taxon>
        <taxon>Araucariales</taxon>
        <taxon>Araucariaceae</taxon>
        <taxon>Araucaria</taxon>
    </lineage>
</organism>
<dbReference type="GO" id="GO:0030154">
    <property type="term" value="P:cell differentiation"/>
    <property type="evidence" value="ECO:0007669"/>
    <property type="project" value="UniProtKB-UniRule"/>
</dbReference>
<keyword evidence="5 8" id="KW-0732">Signal</keyword>
<proteinExistence type="inferred from homology"/>
<feature type="compositionally biased region" description="Polar residues" evidence="9">
    <location>
        <begin position="28"/>
        <end position="40"/>
    </location>
</feature>
<accession>A0A0D6R3C3</accession>
<sequence>MAKIQGKTLFKLYPILLLLGTALASRPLQTGSDQTSSNPEKSLHLSLQQKLQDGVKGEELEQRKEVELDLECKNLEEEECLNRRTLAAHTDYIYTQHHRHP</sequence>
<comment type="function">
    <text evidence="8">Promotes plant cell differentiation, organogenesis and somatic embryogenesis as well as cell proliferation.</text>
</comment>
<dbReference type="AlphaFoldDB" id="A0A0D6R3C3"/>
<evidence type="ECO:0000256" key="2">
    <source>
        <dbReference type="ARBA" id="ARBA00010781"/>
    </source>
</evidence>
<evidence type="ECO:0000256" key="9">
    <source>
        <dbReference type="SAM" id="MobiDB-lite"/>
    </source>
</evidence>
<evidence type="ECO:0000256" key="4">
    <source>
        <dbReference type="ARBA" id="ARBA00022641"/>
    </source>
</evidence>
<name>A0A0D6R3C3_ARACU</name>
<feature type="signal peptide" evidence="8">
    <location>
        <begin position="1"/>
        <end position="24"/>
    </location>
</feature>
<dbReference type="GO" id="GO:0005576">
    <property type="term" value="C:extracellular region"/>
    <property type="evidence" value="ECO:0007669"/>
    <property type="project" value="UniProtKB-SubCell"/>
</dbReference>